<keyword evidence="7" id="KW-1185">Reference proteome</keyword>
<dbReference type="SUPFAM" id="SSF48403">
    <property type="entry name" value="Ankyrin repeat"/>
    <property type="match status" value="1"/>
</dbReference>
<evidence type="ECO:0000256" key="1">
    <source>
        <dbReference type="ARBA" id="ARBA00022737"/>
    </source>
</evidence>
<proteinExistence type="predicted"/>
<dbReference type="Proteomes" id="UP001178507">
    <property type="component" value="Unassembled WGS sequence"/>
</dbReference>
<evidence type="ECO:0000256" key="3">
    <source>
        <dbReference type="PROSITE-ProRule" id="PRU00023"/>
    </source>
</evidence>
<feature type="repeat" description="ANK" evidence="3">
    <location>
        <begin position="1248"/>
        <end position="1280"/>
    </location>
</feature>
<feature type="repeat" description="ANK" evidence="3">
    <location>
        <begin position="985"/>
        <end position="1017"/>
    </location>
</feature>
<dbReference type="InterPro" id="IPR036770">
    <property type="entry name" value="Ankyrin_rpt-contain_sf"/>
</dbReference>
<dbReference type="InterPro" id="IPR002110">
    <property type="entry name" value="Ankyrin_rpt"/>
</dbReference>
<keyword evidence="2 3" id="KW-0040">ANK repeat</keyword>
<keyword evidence="5" id="KW-0732">Signal</keyword>
<keyword evidence="1" id="KW-0677">Repeat</keyword>
<feature type="compositionally biased region" description="Basic and acidic residues" evidence="4">
    <location>
        <begin position="566"/>
        <end position="577"/>
    </location>
</feature>
<feature type="compositionally biased region" description="Basic and acidic residues" evidence="4">
    <location>
        <begin position="587"/>
        <end position="596"/>
    </location>
</feature>
<sequence length="1379" mass="149561">MQVTWRQPNPGLRLPTALIFSLLLCVPAERVHEVLREFPSCSGGTIHLDGLYRTSYVEFPEDCELIGARGTEVVLDGSVHFLRNATLHGSIAFRGGGAERCVDVEGSLDFVDPDIEFTDCGGSKVDDGGALYVEHSLNIHNGNITFRNSTATDGGCLFVGQDLQMHGGSMRFEGCQARDCGGALYVMNGTLSQSGGQMLFRNCAAVESGGAIYSQGAVMQKEELRWWEVTRLVRKIALALLCSAYPVTLHPFTLMTGMGLVLVIALVLELKYEPYKAEAWNRSEHWLLMTSMILVLITIYQHSIELTWSHSVQETSQVLCVILSLVFVPAYAQLYLEVKSARDALGTAALDPDGAGARSSGLLSKSLRNEEKLTRITELQRGAHAASLRALLVSVTFGRQRLQGLVQDILSCCMERLLPSIHEHQVAAATSAPPPRDAPARSNVKPRRQLEDAAEAPPVVGDMVCVQGLNSAAQYNDQNGTVKSVRPDGRIEIELVLEGEGDKVLAVRPENLRRLCPQQLPSQCSGLLGQGEALVLDEWDPRAAESDDTEAEVRPGHCADVLLKATRPDDERQDRNRPPSRSLATNTRDKGAKQRISRDARVPPFVRCRFMDEDWRICADQVAPHLLESGDFTVVAALGCQGGGRSTVLSTLLSPYFYSEGATPSYHTFKVPLGIHSAQSFLEGQASPAGVDLCITTDRLVLLDAQPLFDSISASPDADLRSELFLNIFLASICHTILVVTDTAVDMQLWRFMRLLGSLKSKVPDLATWLKQEKQAPKEETKEVAPNLLVVFNNMSPDSEGALEEPVQSFLQRTEWKAGPIRCLTAPRLPGRSFQEMLCSEQAAALGARLRQNLFQQGNCQGCFGHSLQLTEKQWLHHVLDYWDFVQKHPAVQSYFDALMAGALSALRLGASAWRQRLLLQGREVGEESYEELGCPEEISVVVLPYFQDKADELRSAAAKGNTLQVKKLLQCPQDPNTAGETDETPFTPLQCAAECGHLEVVQLLLQASACPDAPRLAPLWFASAHGHMEVVQCLLDHGASKDNAEQSGSTALLVAAANGCLEVVQCLLAYGADKDKADRTGITPLRGAAARGHLEVVRCLCQAGAQQNLMDHEGRTPLWMSAMVGHSAVARFLLQARADPDRADLVSGDTPLRIAAARGHEEIVSLLVAARADLDRPSFRSHKSPLLSAVSCGCTEIAKCLIEARADKEQPGYLGRTPLIEAAGRGDAEMVRMLVQAGAVLSSQDEHGSTALRVSAALGRQEVVAELLAACADTDLCDDSGRSPLSAAASFGQLSVVRLLLEARAEMRQVEKPSGATALHVAAEAGHLDVVRCLLDFRADPHSKGSLPSTDHPEVQRLLASVEALEADTQEASAPVGS</sequence>
<reference evidence="6" key="1">
    <citation type="submission" date="2023-08" db="EMBL/GenBank/DDBJ databases">
        <authorList>
            <person name="Chen Y."/>
            <person name="Shah S."/>
            <person name="Dougan E. K."/>
            <person name="Thang M."/>
            <person name="Chan C."/>
        </authorList>
    </citation>
    <scope>NUCLEOTIDE SEQUENCE</scope>
</reference>
<evidence type="ECO:0008006" key="8">
    <source>
        <dbReference type="Google" id="ProtNLM"/>
    </source>
</evidence>
<feature type="repeat" description="ANK" evidence="3">
    <location>
        <begin position="1148"/>
        <end position="1180"/>
    </location>
</feature>
<evidence type="ECO:0000256" key="4">
    <source>
        <dbReference type="SAM" id="MobiDB-lite"/>
    </source>
</evidence>
<evidence type="ECO:0000256" key="5">
    <source>
        <dbReference type="SAM" id="SignalP"/>
    </source>
</evidence>
<feature type="repeat" description="ANK" evidence="3">
    <location>
        <begin position="1215"/>
        <end position="1247"/>
    </location>
</feature>
<dbReference type="Gene3D" id="1.25.40.20">
    <property type="entry name" value="Ankyrin repeat-containing domain"/>
    <property type="match status" value="3"/>
</dbReference>
<dbReference type="InterPro" id="IPR011050">
    <property type="entry name" value="Pectin_lyase_fold/virulence"/>
</dbReference>
<feature type="repeat" description="ANK" evidence="3">
    <location>
        <begin position="1281"/>
        <end position="1313"/>
    </location>
</feature>
<dbReference type="Pfam" id="PF12796">
    <property type="entry name" value="Ank_2"/>
    <property type="match status" value="3"/>
</dbReference>
<dbReference type="Pfam" id="PF00023">
    <property type="entry name" value="Ank"/>
    <property type="match status" value="2"/>
</dbReference>
<comment type="caution">
    <text evidence="6">The sequence shown here is derived from an EMBL/GenBank/DDBJ whole genome shotgun (WGS) entry which is preliminary data.</text>
</comment>
<feature type="repeat" description="ANK" evidence="3">
    <location>
        <begin position="1048"/>
        <end position="1080"/>
    </location>
</feature>
<gene>
    <name evidence="6" type="ORF">EVOR1521_LOCUS29912</name>
</gene>
<evidence type="ECO:0000313" key="6">
    <source>
        <dbReference type="EMBL" id="CAJ1408522.1"/>
    </source>
</evidence>
<accession>A0AA36JMW1</accession>
<feature type="region of interest" description="Disordered" evidence="4">
    <location>
        <begin position="563"/>
        <end position="596"/>
    </location>
</feature>
<dbReference type="PANTHER" id="PTHR24171:SF9">
    <property type="entry name" value="ANKYRIN REPEAT DOMAIN-CONTAINING PROTEIN 39"/>
    <property type="match status" value="1"/>
</dbReference>
<feature type="repeat" description="ANK" evidence="3">
    <location>
        <begin position="1315"/>
        <end position="1347"/>
    </location>
</feature>
<dbReference type="EMBL" id="CAUJNA010003725">
    <property type="protein sequence ID" value="CAJ1408522.1"/>
    <property type="molecule type" value="Genomic_DNA"/>
</dbReference>
<feature type="chain" id="PRO_5041413100" description="Protein TANC1" evidence="5">
    <location>
        <begin position="29"/>
        <end position="1379"/>
    </location>
</feature>
<feature type="repeat" description="ANK" evidence="3">
    <location>
        <begin position="1114"/>
        <end position="1146"/>
    </location>
</feature>
<dbReference type="PROSITE" id="PS50088">
    <property type="entry name" value="ANK_REPEAT"/>
    <property type="match status" value="10"/>
</dbReference>
<evidence type="ECO:0000313" key="7">
    <source>
        <dbReference type="Proteomes" id="UP001178507"/>
    </source>
</evidence>
<protein>
    <recommendedName>
        <fullName evidence="8">Protein TANC1</fullName>
    </recommendedName>
</protein>
<dbReference type="PANTHER" id="PTHR24171">
    <property type="entry name" value="ANKYRIN REPEAT DOMAIN-CONTAINING PROTEIN 39-RELATED"/>
    <property type="match status" value="1"/>
</dbReference>
<feature type="repeat" description="ANK" evidence="3">
    <location>
        <begin position="1015"/>
        <end position="1047"/>
    </location>
</feature>
<feature type="region of interest" description="Disordered" evidence="4">
    <location>
        <begin position="425"/>
        <end position="456"/>
    </location>
</feature>
<evidence type="ECO:0000256" key="2">
    <source>
        <dbReference type="ARBA" id="ARBA00023043"/>
    </source>
</evidence>
<feature type="signal peptide" evidence="5">
    <location>
        <begin position="1"/>
        <end position="28"/>
    </location>
</feature>
<feature type="repeat" description="ANK" evidence="3">
    <location>
        <begin position="1081"/>
        <end position="1113"/>
    </location>
</feature>
<dbReference type="SUPFAM" id="SSF51126">
    <property type="entry name" value="Pectin lyase-like"/>
    <property type="match status" value="1"/>
</dbReference>
<dbReference type="PROSITE" id="PS50297">
    <property type="entry name" value="ANK_REP_REGION"/>
    <property type="match status" value="8"/>
</dbReference>
<organism evidence="6 7">
    <name type="scientific">Effrenium voratum</name>
    <dbReference type="NCBI Taxonomy" id="2562239"/>
    <lineage>
        <taxon>Eukaryota</taxon>
        <taxon>Sar</taxon>
        <taxon>Alveolata</taxon>
        <taxon>Dinophyceae</taxon>
        <taxon>Suessiales</taxon>
        <taxon>Symbiodiniaceae</taxon>
        <taxon>Effrenium</taxon>
    </lineage>
</organism>
<dbReference type="SMART" id="SM00248">
    <property type="entry name" value="ANK"/>
    <property type="match status" value="11"/>
</dbReference>
<name>A0AA36JMW1_9DINO</name>